<keyword evidence="4 6" id="KW-1133">Transmembrane helix</keyword>
<evidence type="ECO:0000256" key="2">
    <source>
        <dbReference type="ARBA" id="ARBA00022475"/>
    </source>
</evidence>
<dbReference type="InterPro" id="IPR022791">
    <property type="entry name" value="L-PG_synthase/AglD"/>
</dbReference>
<dbReference type="EC" id="2.3.2.3" evidence="6"/>
<evidence type="ECO:0000256" key="4">
    <source>
        <dbReference type="ARBA" id="ARBA00022989"/>
    </source>
</evidence>
<feature type="transmembrane region" description="Helical" evidence="6">
    <location>
        <begin position="127"/>
        <end position="146"/>
    </location>
</feature>
<evidence type="ECO:0000256" key="6">
    <source>
        <dbReference type="RuleBase" id="RU363042"/>
    </source>
</evidence>
<comment type="subcellular location">
    <subcellularLocation>
        <location evidence="1 6">Cell membrane</location>
        <topology evidence="1 6">Multi-pass membrane protein</topology>
    </subcellularLocation>
</comment>
<proteinExistence type="inferred from homology"/>
<keyword evidence="2" id="KW-1003">Cell membrane</keyword>
<evidence type="ECO:0000256" key="5">
    <source>
        <dbReference type="ARBA" id="ARBA00023136"/>
    </source>
</evidence>
<gene>
    <name evidence="6" type="primary">mprF</name>
    <name evidence="7" type="ORF">CfP315_0023</name>
</gene>
<comment type="similarity">
    <text evidence="6">Belongs to the LPG synthase family.</text>
</comment>
<keyword evidence="6" id="KW-0046">Antibiotic resistance</keyword>
<feature type="transmembrane region" description="Helical" evidence="6">
    <location>
        <begin position="42"/>
        <end position="63"/>
    </location>
</feature>
<dbReference type="GO" id="GO:0050071">
    <property type="term" value="F:phosphatidylglycerol lysyltransferase activity"/>
    <property type="evidence" value="ECO:0007669"/>
    <property type="project" value="UniProtKB-EC"/>
</dbReference>
<dbReference type="KEGG" id="ips:CfP315_0023"/>
<reference evidence="7" key="1">
    <citation type="journal article" date="2023" name="ISME J.">
        <title>Emergence of putative energy parasites within Clostridia revealed by genome analysis of a novel endosymbiotic clade.</title>
        <authorList>
            <person name="Takahashi K."/>
            <person name="Kuwahara H."/>
            <person name="Horikawa Y."/>
            <person name="Izawa K."/>
            <person name="Kato D."/>
            <person name="Inagaki T."/>
            <person name="Yuki M."/>
            <person name="Ohkuma M."/>
            <person name="Hongoh Y."/>
        </authorList>
    </citation>
    <scope>NUCLEOTIDE SEQUENCE</scope>
    <source>
        <strain evidence="7">CfP3-15</strain>
    </source>
</reference>
<sequence>MFKLNKKFKFFLVKILPISISVIILVYYCISENNLLNLIKIFPQLDFLYLIIAILLILSYLLLDSLVLSRLIKVYNNFFSYFRLTMVSHFYASITPFSSGGHPAQVLELNKIGMDAGRSISLLSKKVFIYQTCVILLSLFMISTHFNNFRHKMTGFDFFVFISFFMQFMPLILITLLYLNRDRILKLIKFLYNLLQKIKIIRDSEKYYKKTEKQLNFLMKNNFSINCGFEVYLFSFLQNLCFNLVPFFISKAFHLSGFPIFEMLAGQIFVLLISNFSPLPGATGLAENAFVVIFGNFFERKNILPAMILNRFITYYLIIVISFIHFGKIKKPKPV</sequence>
<evidence type="ECO:0000256" key="3">
    <source>
        <dbReference type="ARBA" id="ARBA00022692"/>
    </source>
</evidence>
<feature type="transmembrane region" description="Helical" evidence="6">
    <location>
        <begin position="304"/>
        <end position="326"/>
    </location>
</feature>
<feature type="transmembrane region" description="Helical" evidence="6">
    <location>
        <begin position="229"/>
        <end position="249"/>
    </location>
</feature>
<keyword evidence="6" id="KW-0808">Transferase</keyword>
<accession>A0AA48I9V4</accession>
<comment type="function">
    <text evidence="6">Catalyzes the transfer of a lysyl group from L-lysyl-tRNA(Lys) to membrane-bound phosphatidylglycerol (PG), which produces lysylphosphatidylglycerol (LPG), a major component of the bacterial membrane with a positive net charge. LPG synthesis contributes to bacterial virulence as it is involved in the resistance mechanism against cationic antimicrobial peptides (CAMP) produces by the host's immune system (defensins, cathelicidins) and by the competing microorganisms.</text>
</comment>
<dbReference type="NCBIfam" id="TIGR00374">
    <property type="entry name" value="flippase-like domain"/>
    <property type="match status" value="1"/>
</dbReference>
<keyword evidence="6" id="KW-0443">Lipid metabolism</keyword>
<dbReference type="AlphaFoldDB" id="A0AA48I9V4"/>
<dbReference type="PANTHER" id="PTHR37693:SF1">
    <property type="entry name" value="INTEGRAL MEMBRANE PROTEIN"/>
    <property type="match status" value="1"/>
</dbReference>
<keyword evidence="3 6" id="KW-0812">Transmembrane</keyword>
<protein>
    <recommendedName>
        <fullName evidence="6">Phosphatidylglycerol lysyltransferase</fullName>
        <ecNumber evidence="6">2.3.2.3</ecNumber>
    </recommendedName>
    <alternativeName>
        <fullName evidence="6">Lysylphosphatidylglycerol synthase</fullName>
    </alternativeName>
</protein>
<name>A0AA48I9V4_9FIRM</name>
<dbReference type="Proteomes" id="UP001337580">
    <property type="component" value="Chromosome"/>
</dbReference>
<dbReference type="GO" id="GO:0005886">
    <property type="term" value="C:plasma membrane"/>
    <property type="evidence" value="ECO:0007669"/>
    <property type="project" value="UniProtKB-SubCell"/>
</dbReference>
<dbReference type="EMBL" id="AP027924">
    <property type="protein sequence ID" value="BED91535.1"/>
    <property type="molecule type" value="Genomic_DNA"/>
</dbReference>
<keyword evidence="5 6" id="KW-0472">Membrane</keyword>
<feature type="transmembrane region" description="Helical" evidence="6">
    <location>
        <begin position="12"/>
        <end position="30"/>
    </location>
</feature>
<evidence type="ECO:0000256" key="1">
    <source>
        <dbReference type="ARBA" id="ARBA00004651"/>
    </source>
</evidence>
<evidence type="ECO:0000313" key="7">
    <source>
        <dbReference type="EMBL" id="BED91535.1"/>
    </source>
</evidence>
<feature type="transmembrane region" description="Helical" evidence="6">
    <location>
        <begin position="158"/>
        <end position="179"/>
    </location>
</feature>
<dbReference type="GO" id="GO:0046677">
    <property type="term" value="P:response to antibiotic"/>
    <property type="evidence" value="ECO:0007669"/>
    <property type="project" value="UniProtKB-KW"/>
</dbReference>
<comment type="catalytic activity">
    <reaction evidence="6">
        <text>L-lysyl-tRNA(Lys) + a 1,2-diacyl-sn-glycero-3-phospho-(1'-sn-glycerol) = a 1,2-diacyl-sn-glycero-3-phospho-1'-(3'-O-L-lysyl)-sn-glycerol + tRNA(Lys)</text>
        <dbReference type="Rhea" id="RHEA:10668"/>
        <dbReference type="Rhea" id="RHEA-COMP:9696"/>
        <dbReference type="Rhea" id="RHEA-COMP:9697"/>
        <dbReference type="ChEBI" id="CHEBI:64716"/>
        <dbReference type="ChEBI" id="CHEBI:75792"/>
        <dbReference type="ChEBI" id="CHEBI:78442"/>
        <dbReference type="ChEBI" id="CHEBI:78529"/>
        <dbReference type="EC" id="2.3.2.3"/>
    </reaction>
</comment>
<dbReference type="PANTHER" id="PTHR37693">
    <property type="entry name" value="PHOSPHATIDYLGLYCEROL LYSYLTRANSFERASE"/>
    <property type="match status" value="1"/>
</dbReference>
<dbReference type="GO" id="GO:0006629">
    <property type="term" value="P:lipid metabolic process"/>
    <property type="evidence" value="ECO:0007669"/>
    <property type="project" value="UniProtKB-KW"/>
</dbReference>
<organism evidence="7">
    <name type="scientific">Candidatus Improbicoccus pseudotrichonymphae</name>
    <dbReference type="NCBI Taxonomy" id="3033792"/>
    <lineage>
        <taxon>Bacteria</taxon>
        <taxon>Bacillati</taxon>
        <taxon>Bacillota</taxon>
        <taxon>Clostridia</taxon>
        <taxon>Candidatus Improbicoccus</taxon>
    </lineage>
</organism>
<dbReference type="Pfam" id="PF03706">
    <property type="entry name" value="LPG_synthase_TM"/>
    <property type="match status" value="1"/>
</dbReference>